<keyword evidence="3" id="KW-0238">DNA-binding</keyword>
<dbReference type="GO" id="GO:0005694">
    <property type="term" value="C:chromosome"/>
    <property type="evidence" value="ECO:0007669"/>
    <property type="project" value="TreeGrafter"/>
</dbReference>
<dbReference type="Gene3D" id="3.90.1530.30">
    <property type="match status" value="1"/>
</dbReference>
<gene>
    <name evidence="5" type="primary">spo0J</name>
    <name evidence="5" type="ORF">ERS672216_00027</name>
</gene>
<feature type="domain" description="ParB-like N-terminal" evidence="4">
    <location>
        <begin position="37"/>
        <end position="126"/>
    </location>
</feature>
<dbReference type="EMBL" id="FIZP01000001">
    <property type="protein sequence ID" value="CZE45773.1"/>
    <property type="molecule type" value="Genomic_DNA"/>
</dbReference>
<protein>
    <submittedName>
        <fullName evidence="5">SpoOJ protein</fullName>
    </submittedName>
</protein>
<dbReference type="PANTHER" id="PTHR33375">
    <property type="entry name" value="CHROMOSOME-PARTITIONING PROTEIN PARB-RELATED"/>
    <property type="match status" value="1"/>
</dbReference>
<dbReference type="Pfam" id="PF17762">
    <property type="entry name" value="HTH_ParB"/>
    <property type="match status" value="1"/>
</dbReference>
<comment type="similarity">
    <text evidence="1">Belongs to the ParB family.</text>
</comment>
<sequence>MAKVKRSGLGRGLDAILGDVELAYTKEIESGKRDLILEIEVDKIRPNPYQPRQNFDKDALKELSESIKRHGLIQPIIVFKKDDEYILIAGERRFRATKLLGEHTIKAVVADIESKNLRELALIENIQREDLNPIELANSYKELIEEYKITQDGLSEIVKKSRAQITNTLRLLNLTDETKAALSEGKISQGHAKIIVGLDKKDELEVLNTIIGQKLNVRDTENLVKKIKDKKDTKNPSKAKTLDINLSNEMENLKNSLNRFGKATIKSGKISIEFKEISKIQELIRKIS</sequence>
<evidence type="ECO:0000313" key="5">
    <source>
        <dbReference type="EMBL" id="CZE45773.1"/>
    </source>
</evidence>
<dbReference type="GO" id="GO:0007059">
    <property type="term" value="P:chromosome segregation"/>
    <property type="evidence" value="ECO:0007669"/>
    <property type="project" value="UniProtKB-KW"/>
</dbReference>
<evidence type="ECO:0000313" key="6">
    <source>
        <dbReference type="Proteomes" id="UP000069632"/>
    </source>
</evidence>
<dbReference type="PANTHER" id="PTHR33375:SF1">
    <property type="entry name" value="CHROMOSOME-PARTITIONING PROTEIN PARB-RELATED"/>
    <property type="match status" value="1"/>
</dbReference>
<dbReference type="GO" id="GO:0003677">
    <property type="term" value="F:DNA binding"/>
    <property type="evidence" value="ECO:0007669"/>
    <property type="project" value="UniProtKB-KW"/>
</dbReference>
<evidence type="ECO:0000259" key="4">
    <source>
        <dbReference type="SMART" id="SM00470"/>
    </source>
</evidence>
<keyword evidence="6" id="KW-1185">Reference proteome</keyword>
<dbReference type="Pfam" id="PF02195">
    <property type="entry name" value="ParB_N"/>
    <property type="match status" value="1"/>
</dbReference>
<dbReference type="GO" id="GO:0045881">
    <property type="term" value="P:positive regulation of sporulation resulting in formation of a cellular spore"/>
    <property type="evidence" value="ECO:0007669"/>
    <property type="project" value="TreeGrafter"/>
</dbReference>
<dbReference type="SMART" id="SM00470">
    <property type="entry name" value="ParB"/>
    <property type="match status" value="1"/>
</dbReference>
<accession>A0A128ED76</accession>
<dbReference type="SUPFAM" id="SSF110849">
    <property type="entry name" value="ParB/Sulfiredoxin"/>
    <property type="match status" value="1"/>
</dbReference>
<dbReference type="AlphaFoldDB" id="A0A128ED76"/>
<keyword evidence="2" id="KW-0159">Chromosome partition</keyword>
<dbReference type="FunFam" id="3.90.1530.30:FF:000001">
    <property type="entry name" value="Chromosome partitioning protein ParB"/>
    <property type="match status" value="1"/>
</dbReference>
<dbReference type="InterPro" id="IPR050336">
    <property type="entry name" value="Chromosome_partition/occlusion"/>
</dbReference>
<dbReference type="InterPro" id="IPR004437">
    <property type="entry name" value="ParB/RepB/Spo0J"/>
</dbReference>
<evidence type="ECO:0000256" key="1">
    <source>
        <dbReference type="ARBA" id="ARBA00006295"/>
    </source>
</evidence>
<dbReference type="FunFam" id="1.10.10.2830:FF:000001">
    <property type="entry name" value="Chromosome partitioning protein ParB"/>
    <property type="match status" value="1"/>
</dbReference>
<dbReference type="InterPro" id="IPR003115">
    <property type="entry name" value="ParB_N"/>
</dbReference>
<proteinExistence type="inferred from homology"/>
<reference evidence="5 6" key="1">
    <citation type="submission" date="2016-02" db="EMBL/GenBank/DDBJ databases">
        <authorList>
            <consortium name="Pathogen Informatics"/>
        </authorList>
    </citation>
    <scope>NUCLEOTIDE SEQUENCE [LARGE SCALE GENOMIC DNA]</scope>
    <source>
        <strain evidence="5 6">RC20</strain>
    </source>
</reference>
<dbReference type="Proteomes" id="UP000069632">
    <property type="component" value="Unassembled WGS sequence"/>
</dbReference>
<dbReference type="InterPro" id="IPR041468">
    <property type="entry name" value="HTH_ParB/Spo0J"/>
</dbReference>
<dbReference type="CDD" id="cd16393">
    <property type="entry name" value="SPO0J_N"/>
    <property type="match status" value="1"/>
</dbReference>
<dbReference type="InterPro" id="IPR036086">
    <property type="entry name" value="ParB/Sulfiredoxin_sf"/>
</dbReference>
<dbReference type="OrthoDB" id="9802051at2"/>
<dbReference type="Gene3D" id="1.10.10.2830">
    <property type="match status" value="1"/>
</dbReference>
<name>A0A128ED76_9BACT</name>
<organism evidence="5 6">
    <name type="scientific">Campylobacter geochelonis</name>
    <dbReference type="NCBI Taxonomy" id="1780362"/>
    <lineage>
        <taxon>Bacteria</taxon>
        <taxon>Pseudomonadati</taxon>
        <taxon>Campylobacterota</taxon>
        <taxon>Epsilonproteobacteria</taxon>
        <taxon>Campylobacterales</taxon>
        <taxon>Campylobacteraceae</taxon>
        <taxon>Campylobacter</taxon>
    </lineage>
</organism>
<dbReference type="NCBIfam" id="TIGR00180">
    <property type="entry name" value="parB_part"/>
    <property type="match status" value="1"/>
</dbReference>
<evidence type="ECO:0000256" key="2">
    <source>
        <dbReference type="ARBA" id="ARBA00022829"/>
    </source>
</evidence>
<evidence type="ECO:0000256" key="3">
    <source>
        <dbReference type="ARBA" id="ARBA00023125"/>
    </source>
</evidence>
<dbReference type="RefSeq" id="WP_075531383.1">
    <property type="nucleotide sequence ID" value="NZ_CP053844.1"/>
</dbReference>